<keyword evidence="8" id="KW-0598">Phosphotransferase system</keyword>
<evidence type="ECO:0000256" key="10">
    <source>
        <dbReference type="ARBA" id="ARBA00022989"/>
    </source>
</evidence>
<dbReference type="GO" id="GO:0005351">
    <property type="term" value="F:carbohydrate:proton symporter activity"/>
    <property type="evidence" value="ECO:0007669"/>
    <property type="project" value="InterPro"/>
</dbReference>
<dbReference type="NCBIfam" id="TIGR01427">
    <property type="entry name" value="PTS_IIC_fructo"/>
    <property type="match status" value="1"/>
</dbReference>
<keyword evidence="5" id="KW-0597">Phosphoprotein</keyword>
<gene>
    <name evidence="16" type="primary">fruA</name>
    <name evidence="16" type="ORF">CNLFYP112_02690</name>
</gene>
<sequence>MRITDLLKKESIDLNGVVTTKKETIEKMTLLMEKGGNVKDLEKYRAGVFAREEEGTTGIGEGIAIPHAKTDAVSGPGLAAMIIRDGVDYDSLDGEPVHMVFLIAAPNTEDNIHLEVLSRLSMLLMDDNFRANLMKASTVEEFLGYIDQAEKEKFEEETEEKQEKEEKKRYQILAVTACPTGIAHTYMAAESLENKAKEMGYTIKVETNGSGGDKNVLTAEDIANCDCIIVAADKDVKMARFDGKPVIVTKVANGIHKAKELIEEAESGKVAIYHSNEKGEATGFQEEQESIGRKIYKSLMNGVSHMLPFVIGGGILIALSFLFDGANAGTDVFGTGNPLSKFLNLVGNVSFGMMFPILSGYIAMSIAERPALMPGIVGGLLAKAGTSVFAAEADWIPSGFFGALLAGFIAGYLMLLIKKAFAKLPRALEGTKPVLIYPFFGIVLIGAIMVFIINPPVGAFNQWLYDGLASMGEGSKVLLGAVLGGMMAIDFGGPFNKAAYVFGTAAIASGQFDIMAAVMAGGMVPPIGIALATTFAKNRFTESEKQTTVTNYIMGLSFITEGAIPFAASDPLRIIPPSIVGSAVAGAVSMAFGCGSRAPHGGIFVVGIMDNAPMFLAAIAIGAVVTMFGIILLKKPITIEK</sequence>
<dbReference type="GO" id="GO:0005886">
    <property type="term" value="C:plasma membrane"/>
    <property type="evidence" value="ECO:0007669"/>
    <property type="project" value="UniProtKB-SubCell"/>
</dbReference>
<dbReference type="PANTHER" id="PTHR30505">
    <property type="entry name" value="FRUCTOSE-LIKE PERMEASE"/>
    <property type="match status" value="1"/>
</dbReference>
<keyword evidence="4" id="KW-1003">Cell membrane</keyword>
<dbReference type="Pfam" id="PF02302">
    <property type="entry name" value="PTS_IIB"/>
    <property type="match status" value="1"/>
</dbReference>
<dbReference type="SUPFAM" id="SSF52794">
    <property type="entry name" value="PTS system IIB component-like"/>
    <property type="match status" value="1"/>
</dbReference>
<evidence type="ECO:0000256" key="5">
    <source>
        <dbReference type="ARBA" id="ARBA00022553"/>
    </source>
</evidence>
<keyword evidence="7" id="KW-0808">Transferase</keyword>
<feature type="transmembrane region" description="Helical" evidence="12">
    <location>
        <begin position="435"/>
        <end position="457"/>
    </location>
</feature>
<dbReference type="CDD" id="cd05569">
    <property type="entry name" value="PTS_IIB_fructose"/>
    <property type="match status" value="1"/>
</dbReference>
<dbReference type="InterPro" id="IPR050864">
    <property type="entry name" value="Bacterial_PTS_Sugar_Transport"/>
</dbReference>
<dbReference type="Pfam" id="PF02378">
    <property type="entry name" value="PTS_EIIC"/>
    <property type="match status" value="1"/>
</dbReference>
<dbReference type="Gene3D" id="3.40.50.2300">
    <property type="match status" value="1"/>
</dbReference>
<dbReference type="CDD" id="cd00211">
    <property type="entry name" value="PTS_IIA_fru"/>
    <property type="match status" value="1"/>
</dbReference>
<feature type="transmembrane region" description="Helical" evidence="12">
    <location>
        <begin position="342"/>
        <end position="364"/>
    </location>
</feature>
<dbReference type="NCBIfam" id="TIGR00848">
    <property type="entry name" value="fruA"/>
    <property type="match status" value="1"/>
</dbReference>
<evidence type="ECO:0000313" key="16">
    <source>
        <dbReference type="EMBL" id="VYT29173.1"/>
    </source>
</evidence>
<evidence type="ECO:0000259" key="15">
    <source>
        <dbReference type="PROSITE" id="PS51104"/>
    </source>
</evidence>
<dbReference type="NCBIfam" id="TIGR00829">
    <property type="entry name" value="FRU"/>
    <property type="match status" value="1"/>
</dbReference>
<evidence type="ECO:0000256" key="6">
    <source>
        <dbReference type="ARBA" id="ARBA00022597"/>
    </source>
</evidence>
<accession>A0A6N2VI41</accession>
<comment type="subcellular location">
    <subcellularLocation>
        <location evidence="1">Cell inner membrane</location>
        <topology evidence="1">Multi-pass membrane protein</topology>
    </subcellularLocation>
    <subcellularLocation>
        <location evidence="2">Cytoplasm</location>
    </subcellularLocation>
</comment>
<dbReference type="AlphaFoldDB" id="A0A6N2VI41"/>
<evidence type="ECO:0000256" key="4">
    <source>
        <dbReference type="ARBA" id="ARBA00022475"/>
    </source>
</evidence>
<dbReference type="PROSITE" id="PS51104">
    <property type="entry name" value="PTS_EIIC_TYPE_2"/>
    <property type="match status" value="1"/>
</dbReference>
<dbReference type="EMBL" id="CACRTG010000028">
    <property type="protein sequence ID" value="VYT29173.1"/>
    <property type="molecule type" value="Genomic_DNA"/>
</dbReference>
<feature type="transmembrane region" description="Helical" evidence="12">
    <location>
        <begin position="612"/>
        <end position="633"/>
    </location>
</feature>
<feature type="domain" description="PTS EIIB type-2" evidence="14">
    <location>
        <begin position="172"/>
        <end position="267"/>
    </location>
</feature>
<dbReference type="InterPro" id="IPR016152">
    <property type="entry name" value="PTrfase/Anion_transptr"/>
</dbReference>
<dbReference type="GO" id="GO:0090563">
    <property type="term" value="F:protein-phosphocysteine-sugar phosphotransferase activity"/>
    <property type="evidence" value="ECO:0007669"/>
    <property type="project" value="TreeGrafter"/>
</dbReference>
<dbReference type="InterPro" id="IPR003352">
    <property type="entry name" value="PTS_EIIC"/>
</dbReference>
<protein>
    <submittedName>
        <fullName evidence="16">PTS system fructose-specific EIIABC component</fullName>
    </submittedName>
</protein>
<dbReference type="InterPro" id="IPR013011">
    <property type="entry name" value="PTS_EIIB_2"/>
</dbReference>
<evidence type="ECO:0000256" key="3">
    <source>
        <dbReference type="ARBA" id="ARBA00022448"/>
    </source>
</evidence>
<feature type="transmembrane region" description="Helical" evidence="12">
    <location>
        <begin position="303"/>
        <end position="322"/>
    </location>
</feature>
<feature type="domain" description="PTS EIIC type-2" evidence="15">
    <location>
        <begin position="295"/>
        <end position="641"/>
    </location>
</feature>
<dbReference type="GO" id="GO:0005737">
    <property type="term" value="C:cytoplasm"/>
    <property type="evidence" value="ECO:0007669"/>
    <property type="project" value="UniProtKB-SubCell"/>
</dbReference>
<evidence type="ECO:0000259" key="14">
    <source>
        <dbReference type="PROSITE" id="PS51099"/>
    </source>
</evidence>
<dbReference type="GO" id="GO:0022877">
    <property type="term" value="F:protein-N(PI)-phosphohistidine-fructose phosphotransferase system transporter activity"/>
    <property type="evidence" value="ECO:0007669"/>
    <property type="project" value="InterPro"/>
</dbReference>
<dbReference type="InterPro" id="IPR003353">
    <property type="entry name" value="PTS_IIB_fruc"/>
</dbReference>
<evidence type="ECO:0000256" key="7">
    <source>
        <dbReference type="ARBA" id="ARBA00022679"/>
    </source>
</evidence>
<dbReference type="PROSITE" id="PS51094">
    <property type="entry name" value="PTS_EIIA_TYPE_2"/>
    <property type="match status" value="1"/>
</dbReference>
<keyword evidence="9 12" id="KW-0812">Transmembrane</keyword>
<dbReference type="FunFam" id="3.40.50.2300:FF:000014">
    <property type="entry name" value="PTS system fructose-like transporter subunit IIB"/>
    <property type="match status" value="1"/>
</dbReference>
<feature type="transmembrane region" description="Helical" evidence="12">
    <location>
        <begin position="548"/>
        <end position="567"/>
    </location>
</feature>
<dbReference type="PROSITE" id="PS51099">
    <property type="entry name" value="PTS_EIIB_TYPE_2"/>
    <property type="match status" value="1"/>
</dbReference>
<dbReference type="Pfam" id="PF00359">
    <property type="entry name" value="PTS_EIIA_2"/>
    <property type="match status" value="1"/>
</dbReference>
<keyword evidence="11 12" id="KW-0472">Membrane</keyword>
<dbReference type="SUPFAM" id="SSF55804">
    <property type="entry name" value="Phoshotransferase/anion transport protein"/>
    <property type="match status" value="1"/>
</dbReference>
<dbReference type="PANTHER" id="PTHR30505:SF28">
    <property type="entry name" value="PTS SYSTEM 2-O-ALPHA-MANNOSYL-D-GLYCERATE-SPECIFIC EIIABC COMPONENT"/>
    <property type="match status" value="1"/>
</dbReference>
<evidence type="ECO:0000256" key="9">
    <source>
        <dbReference type="ARBA" id="ARBA00022692"/>
    </source>
</evidence>
<dbReference type="PROSITE" id="PS00372">
    <property type="entry name" value="PTS_EIIA_TYPE_2_HIS"/>
    <property type="match status" value="1"/>
</dbReference>
<dbReference type="InterPro" id="IPR006327">
    <property type="entry name" value="PTS_IIC_fruc"/>
</dbReference>
<evidence type="ECO:0000256" key="11">
    <source>
        <dbReference type="ARBA" id="ARBA00023136"/>
    </source>
</evidence>
<name>A0A6N2VI41_9FIRM</name>
<keyword evidence="10 12" id="KW-1133">Transmembrane helix</keyword>
<evidence type="ECO:0000256" key="1">
    <source>
        <dbReference type="ARBA" id="ARBA00004429"/>
    </source>
</evidence>
<proteinExistence type="predicted"/>
<evidence type="ECO:0000256" key="2">
    <source>
        <dbReference type="ARBA" id="ARBA00004496"/>
    </source>
</evidence>
<keyword evidence="6" id="KW-0762">Sugar transport</keyword>
<feature type="transmembrane region" description="Helical" evidence="12">
    <location>
        <begin position="514"/>
        <end position="536"/>
    </location>
</feature>
<dbReference type="Gene3D" id="3.40.930.10">
    <property type="entry name" value="Mannitol-specific EII, Chain A"/>
    <property type="match status" value="1"/>
</dbReference>
<dbReference type="InterPro" id="IPR013014">
    <property type="entry name" value="PTS_EIIC_2"/>
</dbReference>
<dbReference type="InterPro" id="IPR003501">
    <property type="entry name" value="PTS_EIIB_2/3"/>
</dbReference>
<evidence type="ECO:0000256" key="12">
    <source>
        <dbReference type="SAM" id="Phobius"/>
    </source>
</evidence>
<feature type="domain" description="PTS EIIA type-2" evidence="13">
    <location>
        <begin position="5"/>
        <end position="149"/>
    </location>
</feature>
<dbReference type="GO" id="GO:0009401">
    <property type="term" value="P:phosphoenolpyruvate-dependent sugar phosphotransferase system"/>
    <property type="evidence" value="ECO:0007669"/>
    <property type="project" value="UniProtKB-KW"/>
</dbReference>
<keyword evidence="3" id="KW-0813">Transport</keyword>
<dbReference type="InterPro" id="IPR002178">
    <property type="entry name" value="PTS_EIIA_type-2_dom"/>
</dbReference>
<evidence type="ECO:0000256" key="8">
    <source>
        <dbReference type="ARBA" id="ARBA00022683"/>
    </source>
</evidence>
<dbReference type="FunFam" id="3.40.930.10:FF:000009">
    <property type="entry name" value="PTS system, fructose specific IIABC component"/>
    <property type="match status" value="1"/>
</dbReference>
<organism evidence="16">
    <name type="scientific">[Clostridium] nexile</name>
    <dbReference type="NCBI Taxonomy" id="29361"/>
    <lineage>
        <taxon>Bacteria</taxon>
        <taxon>Bacillati</taxon>
        <taxon>Bacillota</taxon>
        <taxon>Clostridia</taxon>
        <taxon>Lachnospirales</taxon>
        <taxon>Lachnospiraceae</taxon>
        <taxon>Tyzzerella</taxon>
    </lineage>
</organism>
<dbReference type="InterPro" id="IPR036095">
    <property type="entry name" value="PTS_EIIB-like_sf"/>
</dbReference>
<evidence type="ECO:0000259" key="13">
    <source>
        <dbReference type="PROSITE" id="PS51094"/>
    </source>
</evidence>
<feature type="transmembrane region" description="Helical" evidence="12">
    <location>
        <begin position="371"/>
        <end position="389"/>
    </location>
</feature>
<dbReference type="InterPro" id="IPR004715">
    <property type="entry name" value="PTS_IIA_fruc"/>
</dbReference>
<reference evidence="16" key="1">
    <citation type="submission" date="2019-11" db="EMBL/GenBank/DDBJ databases">
        <authorList>
            <person name="Feng L."/>
        </authorList>
    </citation>
    <scope>NUCLEOTIDE SEQUENCE</scope>
    <source>
        <strain evidence="16">CnexileLFYP112</strain>
    </source>
</reference>
<feature type="transmembrane region" description="Helical" evidence="12">
    <location>
        <begin position="395"/>
        <end position="415"/>
    </location>
</feature>